<feature type="coiled-coil region" evidence="1">
    <location>
        <begin position="64"/>
        <end position="119"/>
    </location>
</feature>
<protein>
    <submittedName>
        <fullName evidence="2">Uncharacterized protein</fullName>
    </submittedName>
</protein>
<accession>A0A922DF45</accession>
<dbReference type="EMBL" id="CM031836">
    <property type="protein sequence ID" value="KAG6683253.1"/>
    <property type="molecule type" value="Genomic_DNA"/>
</dbReference>
<proteinExistence type="predicted"/>
<sequence>MPSSTTTSSSSFAKRTLGQLFRFCDVKAQLRYSFTIRNPGWPFLGCLKYNTEYFKWAEEDQYRMSDLRETHNELLRTKKELEKILDDIEKSKIDLCKRADEIEMRVMVLSNRNEEVLNKELVLVVHEAEIRSLHTLL</sequence>
<name>A0A922DF45_CARIL</name>
<dbReference type="AlphaFoldDB" id="A0A922DF45"/>
<evidence type="ECO:0000313" key="2">
    <source>
        <dbReference type="EMBL" id="KAG6683253.1"/>
    </source>
</evidence>
<dbReference type="Proteomes" id="UP000811246">
    <property type="component" value="Chromosome 12"/>
</dbReference>
<keyword evidence="1" id="KW-0175">Coiled coil</keyword>
<organism evidence="2 3">
    <name type="scientific">Carya illinoinensis</name>
    <name type="common">Pecan</name>
    <dbReference type="NCBI Taxonomy" id="32201"/>
    <lineage>
        <taxon>Eukaryota</taxon>
        <taxon>Viridiplantae</taxon>
        <taxon>Streptophyta</taxon>
        <taxon>Embryophyta</taxon>
        <taxon>Tracheophyta</taxon>
        <taxon>Spermatophyta</taxon>
        <taxon>Magnoliopsida</taxon>
        <taxon>eudicotyledons</taxon>
        <taxon>Gunneridae</taxon>
        <taxon>Pentapetalae</taxon>
        <taxon>rosids</taxon>
        <taxon>fabids</taxon>
        <taxon>Fagales</taxon>
        <taxon>Juglandaceae</taxon>
        <taxon>Carya</taxon>
    </lineage>
</organism>
<evidence type="ECO:0000313" key="3">
    <source>
        <dbReference type="Proteomes" id="UP000811246"/>
    </source>
</evidence>
<evidence type="ECO:0000256" key="1">
    <source>
        <dbReference type="SAM" id="Coils"/>
    </source>
</evidence>
<gene>
    <name evidence="2" type="ORF">I3842_12G003000</name>
</gene>
<reference evidence="2" key="1">
    <citation type="submission" date="2021-01" db="EMBL/GenBank/DDBJ databases">
        <authorList>
            <person name="Lovell J.T."/>
            <person name="Bentley N."/>
            <person name="Bhattarai G."/>
            <person name="Jenkins J.W."/>
            <person name="Sreedasyam A."/>
            <person name="Alarcon Y."/>
            <person name="Bock C."/>
            <person name="Boston L."/>
            <person name="Carlson J."/>
            <person name="Cervantes K."/>
            <person name="Clermont K."/>
            <person name="Krom N."/>
            <person name="Kubenka K."/>
            <person name="Mamidi S."/>
            <person name="Mattison C."/>
            <person name="Monteros M."/>
            <person name="Pisani C."/>
            <person name="Plott C."/>
            <person name="Rajasekar S."/>
            <person name="Rhein H.S."/>
            <person name="Rohla C."/>
            <person name="Song M."/>
            <person name="Hilaire R.S."/>
            <person name="Shu S."/>
            <person name="Wells L."/>
            <person name="Wang X."/>
            <person name="Webber J."/>
            <person name="Heerema R.J."/>
            <person name="Klein P."/>
            <person name="Conner P."/>
            <person name="Grauke L."/>
            <person name="Grimwood J."/>
            <person name="Schmutz J."/>
            <person name="Randall J.J."/>
        </authorList>
    </citation>
    <scope>NUCLEOTIDE SEQUENCE</scope>
    <source>
        <tissue evidence="2">Leaf</tissue>
    </source>
</reference>
<comment type="caution">
    <text evidence="2">The sequence shown here is derived from an EMBL/GenBank/DDBJ whole genome shotgun (WGS) entry which is preliminary data.</text>
</comment>